<evidence type="ECO:0000313" key="4">
    <source>
        <dbReference type="Proteomes" id="UP000542210"/>
    </source>
</evidence>
<feature type="chain" id="PRO_5031272869" evidence="2">
    <location>
        <begin position="30"/>
        <end position="240"/>
    </location>
</feature>
<name>A0A7W7DF98_9ACTN</name>
<accession>A0A7W7DF98</accession>
<dbReference type="PANTHER" id="PTHR34387">
    <property type="entry name" value="SLR1258 PROTEIN"/>
    <property type="match status" value="1"/>
</dbReference>
<reference evidence="3 4" key="1">
    <citation type="submission" date="2020-08" db="EMBL/GenBank/DDBJ databases">
        <title>Sequencing the genomes of 1000 actinobacteria strains.</title>
        <authorList>
            <person name="Klenk H.-P."/>
        </authorList>
    </citation>
    <scope>NUCLEOTIDE SEQUENCE [LARGE SCALE GENOMIC DNA]</scope>
    <source>
        <strain evidence="3 4">DSM 45784</strain>
    </source>
</reference>
<dbReference type="GO" id="GO:0006974">
    <property type="term" value="P:DNA damage response"/>
    <property type="evidence" value="ECO:0007669"/>
    <property type="project" value="TreeGrafter"/>
</dbReference>
<feature type="region of interest" description="Disordered" evidence="1">
    <location>
        <begin position="28"/>
        <end position="47"/>
    </location>
</feature>
<protein>
    <submittedName>
        <fullName evidence="3">Uncharacterized protein YggE</fullName>
    </submittedName>
</protein>
<proteinExistence type="predicted"/>
<sequence length="240" mass="24582">MTVRVTKVSAVLAAAGIVLAGAQAGPALAAPRPPGGNEAPTAGEAAEVGVTGRGSVRAVPDVMRLGVGVEVRKDKAGEAFAAVRAAAARLTDALVAAGVAREDLRTNDLSLGAEYEKYPRVVGYRASQGVEALVRDLSKADAVVDAVAAAGEAVRLTGVTFEISRSQTLLRSARAAAYRNALAKARQYATLTGRRVGRVLKLEEEGDGAPPRFAVAAEKGALSPGQGTITIVVRALYELV</sequence>
<keyword evidence="4" id="KW-1185">Reference proteome</keyword>
<dbReference type="Gene3D" id="3.30.110.170">
    <property type="entry name" value="Protein of unknown function (DUF541), domain 1"/>
    <property type="match status" value="1"/>
</dbReference>
<dbReference type="EMBL" id="JACHND010000001">
    <property type="protein sequence ID" value="MBB4704945.1"/>
    <property type="molecule type" value="Genomic_DNA"/>
</dbReference>
<evidence type="ECO:0000256" key="2">
    <source>
        <dbReference type="SAM" id="SignalP"/>
    </source>
</evidence>
<dbReference type="RefSeq" id="WP_184886305.1">
    <property type="nucleotide sequence ID" value="NZ_BOOV01000006.1"/>
</dbReference>
<dbReference type="InterPro" id="IPR007497">
    <property type="entry name" value="SIMPL/DUF541"/>
</dbReference>
<comment type="caution">
    <text evidence="3">The sequence shown here is derived from an EMBL/GenBank/DDBJ whole genome shotgun (WGS) entry which is preliminary data.</text>
</comment>
<organism evidence="3 4">
    <name type="scientific">Sphaerisporangium siamense</name>
    <dbReference type="NCBI Taxonomy" id="795645"/>
    <lineage>
        <taxon>Bacteria</taxon>
        <taxon>Bacillati</taxon>
        <taxon>Actinomycetota</taxon>
        <taxon>Actinomycetes</taxon>
        <taxon>Streptosporangiales</taxon>
        <taxon>Streptosporangiaceae</taxon>
        <taxon>Sphaerisporangium</taxon>
    </lineage>
</organism>
<evidence type="ECO:0000313" key="3">
    <source>
        <dbReference type="EMBL" id="MBB4704945.1"/>
    </source>
</evidence>
<keyword evidence="2" id="KW-0732">Signal</keyword>
<dbReference type="Proteomes" id="UP000542210">
    <property type="component" value="Unassembled WGS sequence"/>
</dbReference>
<evidence type="ECO:0000256" key="1">
    <source>
        <dbReference type="SAM" id="MobiDB-lite"/>
    </source>
</evidence>
<dbReference type="Gene3D" id="3.30.70.2970">
    <property type="entry name" value="Protein of unknown function (DUF541), domain 2"/>
    <property type="match status" value="1"/>
</dbReference>
<gene>
    <name evidence="3" type="ORF">BJ982_006489</name>
</gene>
<dbReference type="AlphaFoldDB" id="A0A7W7DF98"/>
<dbReference type="PANTHER" id="PTHR34387:SF1">
    <property type="entry name" value="PERIPLASMIC IMMUNOGENIC PROTEIN"/>
    <property type="match status" value="1"/>
</dbReference>
<dbReference type="Pfam" id="PF04402">
    <property type="entry name" value="SIMPL"/>
    <property type="match status" value="1"/>
</dbReference>
<dbReference type="InterPro" id="IPR052022">
    <property type="entry name" value="26kDa_periplasmic_antigen"/>
</dbReference>
<feature type="signal peptide" evidence="2">
    <location>
        <begin position="1"/>
        <end position="29"/>
    </location>
</feature>